<evidence type="ECO:0000259" key="3">
    <source>
        <dbReference type="Pfam" id="PF25273"/>
    </source>
</evidence>
<evidence type="ECO:0000256" key="1">
    <source>
        <dbReference type="SAM" id="MobiDB-lite"/>
    </source>
</evidence>
<proteinExistence type="predicted"/>
<evidence type="ECO:0000256" key="2">
    <source>
        <dbReference type="SAM" id="Phobius"/>
    </source>
</evidence>
<sequence>MPKTLYVQSDNASDNKCWTMLAFFAMMVHHSYVSEVFFSFLLVGHTHEDIDQFFSSLSKFLKRELTRVTTPSKFQEGIQQAMGNRAYGLIEPIDSVFDWIKWFEPYLLDTGDRATGIHEAYVDDEIHKPHHFWIHKKPSGDVVFHYKELATDPVWLPSTNPDEVKVSDPNGIPIFKRPPPDPMMEGASPREAPFASD</sequence>
<keyword evidence="5" id="KW-1185">Reference proteome</keyword>
<dbReference type="AlphaFoldDB" id="A0A0D3JNK9"/>
<dbReference type="EnsemblProtists" id="EOD25094">
    <property type="protein sequence ID" value="EOD25094"/>
    <property type="gene ID" value="EMIHUDRAFT_100827"/>
</dbReference>
<dbReference type="PANTHER" id="PTHR33153">
    <property type="entry name" value="MYND-TYPE DOMAIN-CONTAINING PROTEIN"/>
    <property type="match status" value="1"/>
</dbReference>
<keyword evidence="2" id="KW-0472">Membrane</keyword>
<accession>A0A0D3JNK9</accession>
<dbReference type="HOGENOM" id="CLU_1386443_0_0_1"/>
<dbReference type="PANTHER" id="PTHR33153:SF3">
    <property type="entry name" value="TRAFFICKING PROTEIN PARTICLE COMPLEX SUBUNIT 11 DOMAIN-CONTAINING PROTEIN"/>
    <property type="match status" value="1"/>
</dbReference>
<dbReference type="Pfam" id="PF25273">
    <property type="entry name" value="DUF7869"/>
    <property type="match status" value="1"/>
</dbReference>
<dbReference type="Proteomes" id="UP000013827">
    <property type="component" value="Unassembled WGS sequence"/>
</dbReference>
<dbReference type="KEGG" id="ehx:EMIHUDRAFT_100827"/>
<name>A0A0D3JNK9_EMIH1</name>
<organism evidence="4 5">
    <name type="scientific">Emiliania huxleyi (strain CCMP1516)</name>
    <dbReference type="NCBI Taxonomy" id="280463"/>
    <lineage>
        <taxon>Eukaryota</taxon>
        <taxon>Haptista</taxon>
        <taxon>Haptophyta</taxon>
        <taxon>Prymnesiophyceae</taxon>
        <taxon>Isochrysidales</taxon>
        <taxon>Noelaerhabdaceae</taxon>
        <taxon>Emiliania</taxon>
    </lineage>
</organism>
<dbReference type="STRING" id="2903.R1EW81"/>
<protein>
    <recommendedName>
        <fullName evidence="3">DUF7869 domain-containing protein</fullName>
    </recommendedName>
</protein>
<feature type="region of interest" description="Disordered" evidence="1">
    <location>
        <begin position="158"/>
        <end position="197"/>
    </location>
</feature>
<dbReference type="InterPro" id="IPR057191">
    <property type="entry name" value="DUF7869"/>
</dbReference>
<feature type="domain" description="DUF7869" evidence="3">
    <location>
        <begin position="1"/>
        <end position="152"/>
    </location>
</feature>
<reference evidence="4" key="2">
    <citation type="submission" date="2024-10" db="UniProtKB">
        <authorList>
            <consortium name="EnsemblProtists"/>
        </authorList>
    </citation>
    <scope>IDENTIFICATION</scope>
</reference>
<evidence type="ECO:0000313" key="5">
    <source>
        <dbReference type="Proteomes" id="UP000013827"/>
    </source>
</evidence>
<keyword evidence="2" id="KW-1133">Transmembrane helix</keyword>
<dbReference type="RefSeq" id="XP_005777523.1">
    <property type="nucleotide sequence ID" value="XM_005777466.1"/>
</dbReference>
<dbReference type="GeneID" id="17270640"/>
<keyword evidence="2" id="KW-0812">Transmembrane</keyword>
<feature type="transmembrane region" description="Helical" evidence="2">
    <location>
        <begin position="20"/>
        <end position="43"/>
    </location>
</feature>
<reference evidence="5" key="1">
    <citation type="journal article" date="2013" name="Nature">
        <title>Pan genome of the phytoplankton Emiliania underpins its global distribution.</title>
        <authorList>
            <person name="Read B.A."/>
            <person name="Kegel J."/>
            <person name="Klute M.J."/>
            <person name="Kuo A."/>
            <person name="Lefebvre S.C."/>
            <person name="Maumus F."/>
            <person name="Mayer C."/>
            <person name="Miller J."/>
            <person name="Monier A."/>
            <person name="Salamov A."/>
            <person name="Young J."/>
            <person name="Aguilar M."/>
            <person name="Claverie J.M."/>
            <person name="Frickenhaus S."/>
            <person name="Gonzalez K."/>
            <person name="Herman E.K."/>
            <person name="Lin Y.C."/>
            <person name="Napier J."/>
            <person name="Ogata H."/>
            <person name="Sarno A.F."/>
            <person name="Shmutz J."/>
            <person name="Schroeder D."/>
            <person name="de Vargas C."/>
            <person name="Verret F."/>
            <person name="von Dassow P."/>
            <person name="Valentin K."/>
            <person name="Van de Peer Y."/>
            <person name="Wheeler G."/>
            <person name="Dacks J.B."/>
            <person name="Delwiche C.F."/>
            <person name="Dyhrman S.T."/>
            <person name="Glockner G."/>
            <person name="John U."/>
            <person name="Richards T."/>
            <person name="Worden A.Z."/>
            <person name="Zhang X."/>
            <person name="Grigoriev I.V."/>
            <person name="Allen A.E."/>
            <person name="Bidle K."/>
            <person name="Borodovsky M."/>
            <person name="Bowler C."/>
            <person name="Brownlee C."/>
            <person name="Cock J.M."/>
            <person name="Elias M."/>
            <person name="Gladyshev V.N."/>
            <person name="Groth M."/>
            <person name="Guda C."/>
            <person name="Hadaegh A."/>
            <person name="Iglesias-Rodriguez M.D."/>
            <person name="Jenkins J."/>
            <person name="Jones B.M."/>
            <person name="Lawson T."/>
            <person name="Leese F."/>
            <person name="Lindquist E."/>
            <person name="Lobanov A."/>
            <person name="Lomsadze A."/>
            <person name="Malik S.B."/>
            <person name="Marsh M.E."/>
            <person name="Mackinder L."/>
            <person name="Mock T."/>
            <person name="Mueller-Roeber B."/>
            <person name="Pagarete A."/>
            <person name="Parker M."/>
            <person name="Probert I."/>
            <person name="Quesneville H."/>
            <person name="Raines C."/>
            <person name="Rensing S.A."/>
            <person name="Riano-Pachon D.M."/>
            <person name="Richier S."/>
            <person name="Rokitta S."/>
            <person name="Shiraiwa Y."/>
            <person name="Soanes D.M."/>
            <person name="van der Giezen M."/>
            <person name="Wahlund T.M."/>
            <person name="Williams B."/>
            <person name="Wilson W."/>
            <person name="Wolfe G."/>
            <person name="Wurch L.L."/>
        </authorList>
    </citation>
    <scope>NUCLEOTIDE SEQUENCE</scope>
</reference>
<dbReference type="PaxDb" id="2903-EOD25094"/>
<evidence type="ECO:0000313" key="4">
    <source>
        <dbReference type="EnsemblProtists" id="EOD25094"/>
    </source>
</evidence>